<sequence length="94" mass="9899">IRSHHVLSLFSAQMNCSSMTFAELGKGAQCPVSPAGALHPVQGFLERYEAGPGCAARERGTKETHVIAVGTASHHAGQKVPTPPVSLLLTRSPR</sequence>
<dbReference type="AlphaFoldDB" id="A0AAY4BL01"/>
<dbReference type="Proteomes" id="UP000694580">
    <property type="component" value="Chromosome 7"/>
</dbReference>
<evidence type="ECO:0000256" key="1">
    <source>
        <dbReference type="SAM" id="MobiDB-lite"/>
    </source>
</evidence>
<dbReference type="Ensembl" id="ENSDCDT00010023783.1">
    <property type="protein sequence ID" value="ENSDCDP00010021624.1"/>
    <property type="gene ID" value="ENSDCDG00010010662.1"/>
</dbReference>
<proteinExistence type="predicted"/>
<name>A0AAY4BL01_9TELE</name>
<reference evidence="2 3" key="1">
    <citation type="submission" date="2020-06" db="EMBL/GenBank/DDBJ databases">
        <authorList>
            <consortium name="Wellcome Sanger Institute Data Sharing"/>
        </authorList>
    </citation>
    <scope>NUCLEOTIDE SEQUENCE [LARGE SCALE GENOMIC DNA]</scope>
</reference>
<accession>A0AAY4BL01</accession>
<feature type="region of interest" description="Disordered" evidence="1">
    <location>
        <begin position="71"/>
        <end position="94"/>
    </location>
</feature>
<evidence type="ECO:0000313" key="3">
    <source>
        <dbReference type="Proteomes" id="UP000694580"/>
    </source>
</evidence>
<keyword evidence="3" id="KW-1185">Reference proteome</keyword>
<reference evidence="2" key="3">
    <citation type="submission" date="2025-09" db="UniProtKB">
        <authorList>
            <consortium name="Ensembl"/>
        </authorList>
    </citation>
    <scope>IDENTIFICATION</scope>
</reference>
<protein>
    <submittedName>
        <fullName evidence="2">Uncharacterized protein</fullName>
    </submittedName>
</protein>
<dbReference type="GeneTree" id="ENSGT00940000177829"/>
<evidence type="ECO:0000313" key="2">
    <source>
        <dbReference type="Ensembl" id="ENSDCDP00010021624.1"/>
    </source>
</evidence>
<reference evidence="2" key="2">
    <citation type="submission" date="2025-08" db="UniProtKB">
        <authorList>
            <consortium name="Ensembl"/>
        </authorList>
    </citation>
    <scope>IDENTIFICATION</scope>
</reference>
<organism evidence="2 3">
    <name type="scientific">Denticeps clupeoides</name>
    <name type="common">denticle herring</name>
    <dbReference type="NCBI Taxonomy" id="299321"/>
    <lineage>
        <taxon>Eukaryota</taxon>
        <taxon>Metazoa</taxon>
        <taxon>Chordata</taxon>
        <taxon>Craniata</taxon>
        <taxon>Vertebrata</taxon>
        <taxon>Euteleostomi</taxon>
        <taxon>Actinopterygii</taxon>
        <taxon>Neopterygii</taxon>
        <taxon>Teleostei</taxon>
        <taxon>Clupei</taxon>
        <taxon>Clupeiformes</taxon>
        <taxon>Denticipitoidei</taxon>
        <taxon>Denticipitidae</taxon>
        <taxon>Denticeps</taxon>
    </lineage>
</organism>